<gene>
    <name evidence="5" type="primary">LOC108682838</name>
</gene>
<name>A0A8B7PQM4_HYAAZ</name>
<proteinExistence type="inferred from homology"/>
<dbReference type="InterPro" id="IPR038765">
    <property type="entry name" value="Papain-like_cys_pep_sf"/>
</dbReference>
<feature type="compositionally biased region" description="Polar residues" evidence="2">
    <location>
        <begin position="637"/>
        <end position="652"/>
    </location>
</feature>
<dbReference type="GeneID" id="108682838"/>
<feature type="compositionally biased region" description="Polar residues" evidence="2">
    <location>
        <begin position="956"/>
        <end position="966"/>
    </location>
</feature>
<feature type="compositionally biased region" description="Low complexity" evidence="2">
    <location>
        <begin position="1366"/>
        <end position="1382"/>
    </location>
</feature>
<dbReference type="PROSITE" id="PS00973">
    <property type="entry name" value="USP_2"/>
    <property type="match status" value="1"/>
</dbReference>
<dbReference type="Pfam" id="PF00443">
    <property type="entry name" value="UCH"/>
    <property type="match status" value="2"/>
</dbReference>
<dbReference type="Gene3D" id="3.90.70.10">
    <property type="entry name" value="Cysteine proteinases"/>
    <property type="match status" value="3"/>
</dbReference>
<evidence type="ECO:0000259" key="3">
    <source>
        <dbReference type="PROSITE" id="PS50235"/>
    </source>
</evidence>
<dbReference type="RefSeq" id="XP_018027567.1">
    <property type="nucleotide sequence ID" value="XM_018172078.2"/>
</dbReference>
<dbReference type="InterPro" id="IPR001394">
    <property type="entry name" value="Peptidase_C19_UCH"/>
</dbReference>
<feature type="compositionally biased region" description="Basic and acidic residues" evidence="2">
    <location>
        <begin position="899"/>
        <end position="911"/>
    </location>
</feature>
<dbReference type="InterPro" id="IPR049407">
    <property type="entry name" value="Usp38-like_N"/>
</dbReference>
<feature type="region of interest" description="Disordered" evidence="2">
    <location>
        <begin position="636"/>
        <end position="733"/>
    </location>
</feature>
<protein>
    <submittedName>
        <fullName evidence="5">Uncharacterized protein LOC108682838</fullName>
    </submittedName>
</protein>
<sequence length="1766" mass="193599">MDAEKIEKMLQTFMKQLIEVVETCKAEVEQLPRGRSNAEVQLKIDQSRSLAIKLVSSTLPSEDEISDAYKRLVLEAWLKKVADEADSHWCFNLLGFEACISHLRNFASEYAISLYSKFIILLDEDASSGAAQSKASSEAVSTLAAVLATFKVTLNFSKEKNASNVSELAPRVQAAVCRCVLQFGSSSLILSRLSALLLQCPAFIPTDPGEGERLDLLLIEAVANLTRIHVKTIDHMTNICNLIYYIWNYSSLQHIFMSLKSIYAIIANRSPTSHLSPALAHVLTFVPEKIVRTLAPHILVMPSCNSHQNFKNTLFRLCIWMGGWPAARETLVLWQRTIVQIMTQNGMMHIVQEVAIEVVPKLMNLMRLPAIRDNLLDAIALLLVSCQSNSDAYRKCFKWLLLWGDMLKAEDLAHPKPLHVKFSMMCLALVNLFPDCHDLNDKLLDLIAEFPVHDHSAVLQFIEDHDWARHAPTAGVNATKGLDARTSSLADLSVAAAQEDQHHAYSPSQTELPDESIVPRVNRLPAGIDNIGSTCYYNAIIQALFGTDPFRHAVVTSQDSLCATHETLQELFSLLLFTEQASIEPSKAMVTTVAPEYFEPGQQHDASEFLGHLLDSLKESEKECLKKSYERHLRMDVSQQNNISKDASNSITSRDDNSISRSGDHFGEESNSVEVDNRDPDNADENQNKFCSSVSSSVRNGRRDSAIDSAIFHPDETMETNSPDSSMPSSKLEGYKTDSYLNCDLTSRGDSESSRNCAEVFRFTDVKQNTQKDGSSFTEFLEGSDDIHDVVSSNSGGHAESIKIGHEIEMGSVETWLESSPNNGFRRGSKIKNVQINETGENILARSFNETCVAALLTPDVEQADEKSTAAVKCASSSRAASRRHGGRRHSSPKRGVRERRCDSSDIEEKYSSPEVQAAKKVKANLTCSMEASSGESLWMDHSSVLDVSVLRKDSSSSGHVHLNTSDEAEAKDSQNSIIFSSSSSGGHDETSSGYNASAETCSSLGVSVEVEKNCTSLPDFVPEYCHDSLELANDNLNLVNEDGRTLRSTGKLRISIGDDHPISLPDDAERRCAAEATCDADGHQDPSLFLMGNEESALIRSQHREPSESNSINDVFMSDVSAPVDETSNAVTGDGASDDNSDSGISIQDDLANSGLDTASTVGGVTEEEVDVDEELMETLPSAEDEAAPGPLCEEVDSVDEHSSDALQTLVENIFGGRTVRLTHCLKCHCISENYDDSLDLKVSFEDCPEKRNSIVSLDILISHSLKKQELSGSEQYFCETCDSKQDAEIHTAIVKAPEFLILAQNRFIYNSSTNEESKILTRVDFEDHLEVPVWDVASLKECIRSAPQQSLGDNHSILLPPIDGPTTSTSDDESSLVSSSHPDTIITSSLHDRTEKLSLNLSDVSLPDPASLPMEVDNDSGEHSCDQNVLDYDSKFDTLHEPNGLNDNDLPLKNTSSDVVERLTTENNHETTTNSIEREATLNVKISNVVAASSEVKNVSSECNGSAACKNNYDNMFRDFDSQVIERPSVSPDERNSSVENGSVLKPCHESEMDSLESPDQATAPGPESSPREDSVSQAFKSLAAEPANSCEHPGFVKERYVLYAIVVHSGKISRAGHYYSYVRSSSAAVASSIGTESASLTRGCGWAELNDSKSYSTSFREIKSSLTGSARDCAPYLMFYQKVSDSAVTAPTRVEEDLKSLPQHLQEVVRRHVHRHRQKDSHTRRLNSSHNTDGSAGGGSPRGGGKTTGCGGGSALDVVRFIY</sequence>
<feature type="region of interest" description="Disordered" evidence="2">
    <location>
        <begin position="1126"/>
        <end position="1167"/>
    </location>
</feature>
<dbReference type="GO" id="GO:0005829">
    <property type="term" value="C:cytosol"/>
    <property type="evidence" value="ECO:0007669"/>
    <property type="project" value="TreeGrafter"/>
</dbReference>
<feature type="compositionally biased region" description="Basic and acidic residues" evidence="2">
    <location>
        <begin position="653"/>
        <end position="668"/>
    </location>
</feature>
<dbReference type="KEGG" id="hazt:108682838"/>
<evidence type="ECO:0000256" key="1">
    <source>
        <dbReference type="ARBA" id="ARBA00009085"/>
    </source>
</evidence>
<dbReference type="Proteomes" id="UP000694843">
    <property type="component" value="Unplaced"/>
</dbReference>
<reference evidence="5" key="1">
    <citation type="submission" date="2025-08" db="UniProtKB">
        <authorList>
            <consortium name="RefSeq"/>
        </authorList>
    </citation>
    <scope>IDENTIFICATION</scope>
    <source>
        <tissue evidence="5">Whole organism</tissue>
    </source>
</reference>
<dbReference type="Pfam" id="PF21246">
    <property type="entry name" value="Usp38-like_N"/>
    <property type="match status" value="1"/>
</dbReference>
<dbReference type="OrthoDB" id="2420415at2759"/>
<evidence type="ECO:0000256" key="2">
    <source>
        <dbReference type="SAM" id="MobiDB-lite"/>
    </source>
</evidence>
<evidence type="ECO:0000313" key="5">
    <source>
        <dbReference type="RefSeq" id="XP_018027567.1"/>
    </source>
</evidence>
<feature type="domain" description="USP" evidence="3">
    <location>
        <begin position="526"/>
        <end position="1686"/>
    </location>
</feature>
<dbReference type="PANTHER" id="PTHR24006:SF908">
    <property type="entry name" value="DEUBIQUITINATING APOPTOTIC INHIBITOR, ISOFORM A"/>
    <property type="match status" value="1"/>
</dbReference>
<feature type="compositionally biased region" description="Gly residues" evidence="2">
    <location>
        <begin position="1738"/>
        <end position="1754"/>
    </location>
</feature>
<organism evidence="4 5">
    <name type="scientific">Hyalella azteca</name>
    <name type="common">Amphipod</name>
    <dbReference type="NCBI Taxonomy" id="294128"/>
    <lineage>
        <taxon>Eukaryota</taxon>
        <taxon>Metazoa</taxon>
        <taxon>Ecdysozoa</taxon>
        <taxon>Arthropoda</taxon>
        <taxon>Crustacea</taxon>
        <taxon>Multicrustacea</taxon>
        <taxon>Malacostraca</taxon>
        <taxon>Eumalacostraca</taxon>
        <taxon>Peracarida</taxon>
        <taxon>Amphipoda</taxon>
        <taxon>Senticaudata</taxon>
        <taxon>Talitrida</taxon>
        <taxon>Talitroidea</taxon>
        <taxon>Hyalellidae</taxon>
        <taxon>Hyalella</taxon>
    </lineage>
</organism>
<keyword evidence="4" id="KW-1185">Reference proteome</keyword>
<feature type="compositionally biased region" description="Basic residues" evidence="2">
    <location>
        <begin position="1715"/>
        <end position="1730"/>
    </location>
</feature>
<dbReference type="InterPro" id="IPR050164">
    <property type="entry name" value="Peptidase_C19"/>
</dbReference>
<dbReference type="PANTHER" id="PTHR24006">
    <property type="entry name" value="UBIQUITIN CARBOXYL-TERMINAL HYDROLASE"/>
    <property type="match status" value="1"/>
</dbReference>
<feature type="compositionally biased region" description="Basic residues" evidence="2">
    <location>
        <begin position="881"/>
        <end position="898"/>
    </location>
</feature>
<dbReference type="GO" id="GO:0016579">
    <property type="term" value="P:protein deubiquitination"/>
    <property type="evidence" value="ECO:0007669"/>
    <property type="project" value="InterPro"/>
</dbReference>
<evidence type="ECO:0000313" key="4">
    <source>
        <dbReference type="Proteomes" id="UP000694843"/>
    </source>
</evidence>
<feature type="region of interest" description="Disordered" evidence="2">
    <location>
        <begin position="866"/>
        <end position="911"/>
    </location>
</feature>
<dbReference type="InterPro" id="IPR018200">
    <property type="entry name" value="USP_CS"/>
</dbReference>
<feature type="region of interest" description="Disordered" evidence="2">
    <location>
        <begin position="1552"/>
        <end position="1580"/>
    </location>
</feature>
<dbReference type="OMA" id="CATHETL"/>
<feature type="region of interest" description="Disordered" evidence="2">
    <location>
        <begin position="1715"/>
        <end position="1754"/>
    </location>
</feature>
<feature type="region of interest" description="Disordered" evidence="2">
    <location>
        <begin position="956"/>
        <end position="997"/>
    </location>
</feature>
<feature type="region of interest" description="Disordered" evidence="2">
    <location>
        <begin position="1355"/>
        <end position="1391"/>
    </location>
</feature>
<dbReference type="PROSITE" id="PS50235">
    <property type="entry name" value="USP_3"/>
    <property type="match status" value="1"/>
</dbReference>
<feature type="compositionally biased region" description="Low complexity" evidence="2">
    <location>
        <begin position="974"/>
        <end position="986"/>
    </location>
</feature>
<accession>A0A8B7PQM4</accession>
<dbReference type="SUPFAM" id="SSF54001">
    <property type="entry name" value="Cysteine proteinases"/>
    <property type="match status" value="2"/>
</dbReference>
<feature type="compositionally biased region" description="Polar residues" evidence="2">
    <location>
        <begin position="719"/>
        <end position="729"/>
    </location>
</feature>
<dbReference type="GO" id="GO:0005634">
    <property type="term" value="C:nucleus"/>
    <property type="evidence" value="ECO:0007669"/>
    <property type="project" value="TreeGrafter"/>
</dbReference>
<dbReference type="GO" id="GO:0004843">
    <property type="term" value="F:cysteine-type deubiquitinase activity"/>
    <property type="evidence" value="ECO:0007669"/>
    <property type="project" value="InterPro"/>
</dbReference>
<comment type="similarity">
    <text evidence="1">Belongs to the peptidase C19 family.</text>
</comment>
<dbReference type="InterPro" id="IPR028889">
    <property type="entry name" value="USP"/>
</dbReference>